<dbReference type="EMBL" id="KV878336">
    <property type="protein sequence ID" value="OJJ51727.1"/>
    <property type="molecule type" value="Genomic_DNA"/>
</dbReference>
<keyword evidence="1" id="KW-0378">Hydrolase</keyword>
<dbReference type="InterPro" id="IPR007312">
    <property type="entry name" value="Phosphoesterase"/>
</dbReference>
<protein>
    <recommendedName>
        <fullName evidence="4">Phospholipase C</fullName>
    </recommendedName>
</protein>
<reference evidence="3" key="1">
    <citation type="journal article" date="2017" name="Genome Biol.">
        <title>Comparative genomics reveals high biological diversity and specific adaptations in the industrially and medically important fungal genus Aspergillus.</title>
        <authorList>
            <person name="de Vries R.P."/>
            <person name="Riley R."/>
            <person name="Wiebenga A."/>
            <person name="Aguilar-Osorio G."/>
            <person name="Amillis S."/>
            <person name="Uchima C.A."/>
            <person name="Anderluh G."/>
            <person name="Asadollahi M."/>
            <person name="Askin M."/>
            <person name="Barry K."/>
            <person name="Battaglia E."/>
            <person name="Bayram O."/>
            <person name="Benocci T."/>
            <person name="Braus-Stromeyer S.A."/>
            <person name="Caldana C."/>
            <person name="Canovas D."/>
            <person name="Cerqueira G.C."/>
            <person name="Chen F."/>
            <person name="Chen W."/>
            <person name="Choi C."/>
            <person name="Clum A."/>
            <person name="Dos Santos R.A."/>
            <person name="Damasio A.R."/>
            <person name="Diallinas G."/>
            <person name="Emri T."/>
            <person name="Fekete E."/>
            <person name="Flipphi M."/>
            <person name="Freyberg S."/>
            <person name="Gallo A."/>
            <person name="Gournas C."/>
            <person name="Habgood R."/>
            <person name="Hainaut M."/>
            <person name="Harispe M.L."/>
            <person name="Henrissat B."/>
            <person name="Hilden K.S."/>
            <person name="Hope R."/>
            <person name="Hossain A."/>
            <person name="Karabika E."/>
            <person name="Karaffa L."/>
            <person name="Karanyi Z."/>
            <person name="Krasevec N."/>
            <person name="Kuo A."/>
            <person name="Kusch H."/>
            <person name="LaButti K."/>
            <person name="Lagendijk E.L."/>
            <person name="Lapidus A."/>
            <person name="Levasseur A."/>
            <person name="Lindquist E."/>
            <person name="Lipzen A."/>
            <person name="Logrieco A.F."/>
            <person name="MacCabe A."/>
            <person name="Maekelae M.R."/>
            <person name="Malavazi I."/>
            <person name="Melin P."/>
            <person name="Meyer V."/>
            <person name="Mielnichuk N."/>
            <person name="Miskei M."/>
            <person name="Molnar A.P."/>
            <person name="Mule G."/>
            <person name="Ngan C.Y."/>
            <person name="Orejas M."/>
            <person name="Orosz E."/>
            <person name="Ouedraogo J.P."/>
            <person name="Overkamp K.M."/>
            <person name="Park H.-S."/>
            <person name="Perrone G."/>
            <person name="Piumi F."/>
            <person name="Punt P.J."/>
            <person name="Ram A.F."/>
            <person name="Ramon A."/>
            <person name="Rauscher S."/>
            <person name="Record E."/>
            <person name="Riano-Pachon D.M."/>
            <person name="Robert V."/>
            <person name="Roehrig J."/>
            <person name="Ruller R."/>
            <person name="Salamov A."/>
            <person name="Salih N.S."/>
            <person name="Samson R.A."/>
            <person name="Sandor E."/>
            <person name="Sanguinetti M."/>
            <person name="Schuetze T."/>
            <person name="Sepcic K."/>
            <person name="Shelest E."/>
            <person name="Sherlock G."/>
            <person name="Sophianopoulou V."/>
            <person name="Squina F.M."/>
            <person name="Sun H."/>
            <person name="Susca A."/>
            <person name="Todd R.B."/>
            <person name="Tsang A."/>
            <person name="Unkles S.E."/>
            <person name="van de Wiele N."/>
            <person name="van Rossen-Uffink D."/>
            <person name="Oliveira J.V."/>
            <person name="Vesth T.C."/>
            <person name="Visser J."/>
            <person name="Yu J.-H."/>
            <person name="Zhou M."/>
            <person name="Andersen M.R."/>
            <person name="Archer D.B."/>
            <person name="Baker S.E."/>
            <person name="Benoit I."/>
            <person name="Brakhage A.A."/>
            <person name="Braus G.H."/>
            <person name="Fischer R."/>
            <person name="Frisvad J.C."/>
            <person name="Goldman G.H."/>
            <person name="Houbraken J."/>
            <person name="Oakley B."/>
            <person name="Pocsi I."/>
            <person name="Scazzocchio C."/>
            <person name="Seiboth B."/>
            <person name="vanKuyk P.A."/>
            <person name="Wortman J."/>
            <person name="Dyer P.S."/>
            <person name="Grigoriev I.V."/>
        </authorList>
    </citation>
    <scope>NUCLEOTIDE SEQUENCE [LARGE SCALE GENOMIC DNA]</scope>
    <source>
        <strain evidence="3">CBS 506.65</strain>
    </source>
</reference>
<dbReference type="InterPro" id="IPR035992">
    <property type="entry name" value="Ricin_B-like_lectins"/>
</dbReference>
<organism evidence="2 3">
    <name type="scientific">Penicilliopsis zonata CBS 506.65</name>
    <dbReference type="NCBI Taxonomy" id="1073090"/>
    <lineage>
        <taxon>Eukaryota</taxon>
        <taxon>Fungi</taxon>
        <taxon>Dikarya</taxon>
        <taxon>Ascomycota</taxon>
        <taxon>Pezizomycotina</taxon>
        <taxon>Eurotiomycetes</taxon>
        <taxon>Eurotiomycetidae</taxon>
        <taxon>Eurotiales</taxon>
        <taxon>Aspergillaceae</taxon>
        <taxon>Penicilliopsis</taxon>
    </lineage>
</organism>
<sequence>MLMQENRSFMHYFATMAGVRGFADPNVQINENGKSVWYQNVSTLTDATDWLLPFWLNYEGGDWHNRTMCMSPGSNEWLPTQEGMNNGTMDQWAVSCTPQAWGYFKREDIPFHYAMADAWTVGDMYTAGVMSATDPNRWMWQSGSINVPGGPQPLGAGGVVLDDNQTPGCEGTNLNCVPLDWPPTAEIYDKAGVDWRGYMNEYDYVTNNGLFYFKSMQEAATNSSLYERGLAFSDRNSLEGFYADAANGTLPEVSWIFPPGAVNEHPPHTPGDGAWFMKKIVDAVTHGPNWDSTVLIICYDEGGGFGDPIWPYHSPRGTAGEWLEDPYGELGYTFAGPGIRVPIFIISPWTRGGKVFTEHTDHNSQILFVEEFLKAKGYENVVTAQMSEWRRNHMSNLLNAFDWDNPDYSVPSLPQAPHPYTDSDGEIVGTYVACEAYYSDVVPTIPYGNQTLEDALYYEDGFKSVRGNLTEGRYLVFEIDGYALAAEEESKSSNDKVTVTAATSTHEGLAQRWVLHVEETGTTHFTISSALDGRYIGAEGKLVTDANDAVLFDIAYIGGGKYTITVVSSGKHLYANKNGVSFNGQVVSFDVYSVTYH</sequence>
<dbReference type="GO" id="GO:0042578">
    <property type="term" value="F:phosphoric ester hydrolase activity"/>
    <property type="evidence" value="ECO:0007669"/>
    <property type="project" value="UniProtKB-ARBA"/>
</dbReference>
<dbReference type="GeneID" id="34607430"/>
<dbReference type="PANTHER" id="PTHR31956">
    <property type="entry name" value="NON-SPECIFIC PHOSPHOLIPASE C4-RELATED"/>
    <property type="match status" value="1"/>
</dbReference>
<dbReference type="VEuPathDB" id="FungiDB:ASPZODRAFT_108681"/>
<proteinExistence type="predicted"/>
<evidence type="ECO:0000256" key="1">
    <source>
        <dbReference type="ARBA" id="ARBA00022801"/>
    </source>
</evidence>
<dbReference type="STRING" id="1073090.A0A1L9SX59"/>
<evidence type="ECO:0000313" key="2">
    <source>
        <dbReference type="EMBL" id="OJJ51727.1"/>
    </source>
</evidence>
<gene>
    <name evidence="2" type="ORF">ASPZODRAFT_108681</name>
</gene>
<dbReference type="RefSeq" id="XP_022586237.1">
    <property type="nucleotide sequence ID" value="XM_022720965.1"/>
</dbReference>
<dbReference type="SUPFAM" id="SSF50370">
    <property type="entry name" value="Ricin B-like lectins"/>
    <property type="match status" value="1"/>
</dbReference>
<accession>A0A1L9SX59</accession>
<dbReference type="AlphaFoldDB" id="A0A1L9SX59"/>
<name>A0A1L9SX59_9EURO</name>
<dbReference type="Pfam" id="PF04185">
    <property type="entry name" value="Phosphoesterase"/>
    <property type="match status" value="1"/>
</dbReference>
<dbReference type="Proteomes" id="UP000184188">
    <property type="component" value="Unassembled WGS sequence"/>
</dbReference>
<keyword evidence="3" id="KW-1185">Reference proteome</keyword>
<dbReference type="Gene3D" id="2.80.10.50">
    <property type="match status" value="1"/>
</dbReference>
<evidence type="ECO:0000313" key="3">
    <source>
        <dbReference type="Proteomes" id="UP000184188"/>
    </source>
</evidence>
<dbReference type="PANTHER" id="PTHR31956:SF1">
    <property type="entry name" value="NON-SPECIFIC PHOSPHOLIPASE C1"/>
    <property type="match status" value="1"/>
</dbReference>
<dbReference type="OrthoDB" id="5135119at2759"/>
<dbReference type="Gene3D" id="3.40.720.10">
    <property type="entry name" value="Alkaline Phosphatase, subunit A"/>
    <property type="match status" value="1"/>
</dbReference>
<dbReference type="CDD" id="cd16014">
    <property type="entry name" value="PLC"/>
    <property type="match status" value="1"/>
</dbReference>
<dbReference type="InterPro" id="IPR017850">
    <property type="entry name" value="Alkaline_phosphatase_core_sf"/>
</dbReference>
<evidence type="ECO:0008006" key="4">
    <source>
        <dbReference type="Google" id="ProtNLM"/>
    </source>
</evidence>
<dbReference type="CDD" id="cd00161">
    <property type="entry name" value="beta-trefoil_Ricin-like"/>
    <property type="match status" value="1"/>
</dbReference>